<name>X6NT46_RETFI</name>
<organism evidence="1 2">
    <name type="scientific">Reticulomyxa filosa</name>
    <dbReference type="NCBI Taxonomy" id="46433"/>
    <lineage>
        <taxon>Eukaryota</taxon>
        <taxon>Sar</taxon>
        <taxon>Rhizaria</taxon>
        <taxon>Retaria</taxon>
        <taxon>Foraminifera</taxon>
        <taxon>Monothalamids</taxon>
        <taxon>Reticulomyxidae</taxon>
        <taxon>Reticulomyxa</taxon>
    </lineage>
</organism>
<reference evidence="1 2" key="1">
    <citation type="journal article" date="2013" name="Curr. Biol.">
        <title>The Genome of the Foraminiferan Reticulomyxa filosa.</title>
        <authorList>
            <person name="Glockner G."/>
            <person name="Hulsmann N."/>
            <person name="Schleicher M."/>
            <person name="Noegel A.A."/>
            <person name="Eichinger L."/>
            <person name="Gallinger C."/>
            <person name="Pawlowski J."/>
            <person name="Sierra R."/>
            <person name="Euteneuer U."/>
            <person name="Pillet L."/>
            <person name="Moustafa A."/>
            <person name="Platzer M."/>
            <person name="Groth M."/>
            <person name="Szafranski K."/>
            <person name="Schliwa M."/>
        </authorList>
    </citation>
    <scope>NUCLEOTIDE SEQUENCE [LARGE SCALE GENOMIC DNA]</scope>
</reference>
<protein>
    <submittedName>
        <fullName evidence="1">Uncharacterized protein</fullName>
    </submittedName>
</protein>
<proteinExistence type="predicted"/>
<sequence length="144" mass="16950">MSHFKNEFSLRSQTQLTCSIQKKFIGNLQKLTLGIDDKEKKGGGTDWKKMCNRHFFFFVSVLQYKYITGETWNEIFPKKSVVVAIQLSNHATLYCVKAIELCNVDYKYTYMCICVFMLSEDKRGILKMPYFYQTTQESDQNDEQ</sequence>
<dbReference type="Proteomes" id="UP000023152">
    <property type="component" value="Unassembled WGS sequence"/>
</dbReference>
<evidence type="ECO:0000313" key="2">
    <source>
        <dbReference type="Proteomes" id="UP000023152"/>
    </source>
</evidence>
<keyword evidence="2" id="KW-1185">Reference proteome</keyword>
<dbReference type="AlphaFoldDB" id="X6NT46"/>
<comment type="caution">
    <text evidence="1">The sequence shown here is derived from an EMBL/GenBank/DDBJ whole genome shotgun (WGS) entry which is preliminary data.</text>
</comment>
<gene>
    <name evidence="1" type="ORF">RFI_08223</name>
</gene>
<accession>X6NT46</accession>
<feature type="non-terminal residue" evidence="1">
    <location>
        <position position="144"/>
    </location>
</feature>
<dbReference type="EMBL" id="ASPP01006395">
    <property type="protein sequence ID" value="ETO28904.1"/>
    <property type="molecule type" value="Genomic_DNA"/>
</dbReference>
<evidence type="ECO:0000313" key="1">
    <source>
        <dbReference type="EMBL" id="ETO28904.1"/>
    </source>
</evidence>